<reference evidence="3" key="2">
    <citation type="submission" date="2020-05" db="UniProtKB">
        <authorList>
            <consortium name="EnsemblMetazoa"/>
        </authorList>
    </citation>
    <scope>IDENTIFICATION</scope>
    <source>
        <strain evidence="3">maculatus3</strain>
    </source>
</reference>
<evidence type="ECO:0000256" key="1">
    <source>
        <dbReference type="SAM" id="MobiDB-lite"/>
    </source>
</evidence>
<feature type="region of interest" description="Disordered" evidence="1">
    <location>
        <begin position="98"/>
        <end position="118"/>
    </location>
</feature>
<accession>A0A182SJH7</accession>
<dbReference type="AlphaFoldDB" id="A0A182SJH7"/>
<name>A0A182SJH7_9DIPT</name>
<feature type="transmembrane region" description="Helical" evidence="2">
    <location>
        <begin position="138"/>
        <end position="161"/>
    </location>
</feature>
<proteinExistence type="predicted"/>
<dbReference type="EnsemblMetazoa" id="AMAM007987-RA">
    <property type="protein sequence ID" value="AMAM007987-PA"/>
    <property type="gene ID" value="AMAM007987"/>
</dbReference>
<evidence type="ECO:0000256" key="2">
    <source>
        <dbReference type="SAM" id="Phobius"/>
    </source>
</evidence>
<evidence type="ECO:0000313" key="3">
    <source>
        <dbReference type="EnsemblMetazoa" id="AMAM007987-PA"/>
    </source>
</evidence>
<reference evidence="4" key="1">
    <citation type="submission" date="2013-09" db="EMBL/GenBank/DDBJ databases">
        <title>The Genome Sequence of Anopheles maculatus species B.</title>
        <authorList>
            <consortium name="The Broad Institute Genomics Platform"/>
            <person name="Neafsey D.E."/>
            <person name="Besansky N."/>
            <person name="Howell P."/>
            <person name="Walton C."/>
            <person name="Young S.K."/>
            <person name="Zeng Q."/>
            <person name="Gargeya S."/>
            <person name="Fitzgerald M."/>
            <person name="Haas B."/>
            <person name="Abouelleil A."/>
            <person name="Allen A.W."/>
            <person name="Alvarado L."/>
            <person name="Arachchi H.M."/>
            <person name="Berlin A.M."/>
            <person name="Chapman S.B."/>
            <person name="Gainer-Dewar J."/>
            <person name="Goldberg J."/>
            <person name="Griggs A."/>
            <person name="Gujja S."/>
            <person name="Hansen M."/>
            <person name="Howarth C."/>
            <person name="Imamovic A."/>
            <person name="Ireland A."/>
            <person name="Larimer J."/>
            <person name="McCowan C."/>
            <person name="Murphy C."/>
            <person name="Pearson M."/>
            <person name="Poon T.W."/>
            <person name="Priest M."/>
            <person name="Roberts A."/>
            <person name="Saif S."/>
            <person name="Shea T."/>
            <person name="Sisk P."/>
            <person name="Sykes S."/>
            <person name="Wortman J."/>
            <person name="Nusbaum C."/>
            <person name="Birren B."/>
        </authorList>
    </citation>
    <scope>NUCLEOTIDE SEQUENCE [LARGE SCALE GENOMIC DNA]</scope>
    <source>
        <strain evidence="4">maculatus3</strain>
    </source>
</reference>
<sequence length="237" mass="26444">MKRHYYVQKMNSQEKLGADESAGADTAGIYTITVPRVEVAFPGVSDPVGKSAPSPTFTAILQRPPQSIVDFGTVNIYQDSGREVKGAARSDALPGGKIVDPAFDDKSDNSSNLSVTTTNDEDSDIISEYIGHYGRWQFGWTFLLCLFQIPTTFHIFCLVFQPPLYAGSLDRTSSRAERARASQDDYWSSDYLQIATWLVRLFFLLSTGNMIRPRTVAALHWTGFTEANQLSWDHTRV</sequence>
<evidence type="ECO:0000313" key="4">
    <source>
        <dbReference type="Proteomes" id="UP000075901"/>
    </source>
</evidence>
<feature type="transmembrane region" description="Helical" evidence="2">
    <location>
        <begin position="191"/>
        <end position="211"/>
    </location>
</feature>
<keyword evidence="2" id="KW-0812">Transmembrane</keyword>
<dbReference type="Proteomes" id="UP000075901">
    <property type="component" value="Unassembled WGS sequence"/>
</dbReference>
<protein>
    <submittedName>
        <fullName evidence="3">Uncharacterized protein</fullName>
    </submittedName>
</protein>
<feature type="compositionally biased region" description="Polar residues" evidence="1">
    <location>
        <begin position="109"/>
        <end position="118"/>
    </location>
</feature>
<keyword evidence="2" id="KW-1133">Transmembrane helix</keyword>
<keyword evidence="2" id="KW-0472">Membrane</keyword>
<dbReference type="VEuPathDB" id="VectorBase:AMAM007987"/>
<keyword evidence="4" id="KW-1185">Reference proteome</keyword>
<organism evidence="3 4">
    <name type="scientific">Anopheles maculatus</name>
    <dbReference type="NCBI Taxonomy" id="74869"/>
    <lineage>
        <taxon>Eukaryota</taxon>
        <taxon>Metazoa</taxon>
        <taxon>Ecdysozoa</taxon>
        <taxon>Arthropoda</taxon>
        <taxon>Hexapoda</taxon>
        <taxon>Insecta</taxon>
        <taxon>Pterygota</taxon>
        <taxon>Neoptera</taxon>
        <taxon>Endopterygota</taxon>
        <taxon>Diptera</taxon>
        <taxon>Nematocera</taxon>
        <taxon>Culicoidea</taxon>
        <taxon>Culicidae</taxon>
        <taxon>Anophelinae</taxon>
        <taxon>Anopheles</taxon>
        <taxon>Anopheles maculatus group</taxon>
    </lineage>
</organism>